<evidence type="ECO:0000313" key="1">
    <source>
        <dbReference type="EMBL" id="SES08751.1"/>
    </source>
</evidence>
<sequence length="85" mass="9858">MVKKETLKAEKKATTTKKETKEVQVYFQFGNQEVNEKEVNEKIQSALKEQGHKDAIKTMEIYVKPEENAAYYVVNKTETGKVELF</sequence>
<organism evidence="1 2">
    <name type="scientific">Lachnobacterium bovis</name>
    <dbReference type="NCBI Taxonomy" id="140626"/>
    <lineage>
        <taxon>Bacteria</taxon>
        <taxon>Bacillati</taxon>
        <taxon>Bacillota</taxon>
        <taxon>Clostridia</taxon>
        <taxon>Lachnospirales</taxon>
        <taxon>Lachnospiraceae</taxon>
        <taxon>Lachnobacterium</taxon>
    </lineage>
</organism>
<keyword evidence="2" id="KW-1185">Reference proteome</keyword>
<dbReference type="OrthoDB" id="1711086at2"/>
<reference evidence="2" key="1">
    <citation type="submission" date="2016-10" db="EMBL/GenBank/DDBJ databases">
        <authorList>
            <person name="Varghese N."/>
            <person name="Submissions S."/>
        </authorList>
    </citation>
    <scope>NUCLEOTIDE SEQUENCE [LARGE SCALE GENOMIC DNA]</scope>
    <source>
        <strain evidence="2">S1b</strain>
    </source>
</reference>
<proteinExistence type="predicted"/>
<dbReference type="EMBL" id="FOGW01000029">
    <property type="protein sequence ID" value="SES08751.1"/>
    <property type="molecule type" value="Genomic_DNA"/>
</dbReference>
<gene>
    <name evidence="1" type="ORF">SAMN02910429_02107</name>
</gene>
<evidence type="ECO:0000313" key="2">
    <source>
        <dbReference type="Proteomes" id="UP000182471"/>
    </source>
</evidence>
<evidence type="ECO:0008006" key="3">
    <source>
        <dbReference type="Google" id="ProtNLM"/>
    </source>
</evidence>
<accession>A0A1H9UHM7</accession>
<protein>
    <recommendedName>
        <fullName evidence="3">Intein N-terminal splicing region</fullName>
    </recommendedName>
</protein>
<dbReference type="RefSeq" id="WP_022748933.1">
    <property type="nucleotide sequence ID" value="NZ_FOGW01000029.1"/>
</dbReference>
<dbReference type="Proteomes" id="UP000182471">
    <property type="component" value="Unassembled WGS sequence"/>
</dbReference>
<name>A0A1H9UHM7_9FIRM</name>
<dbReference type="InterPro" id="IPR046313">
    <property type="entry name" value="DUF6465"/>
</dbReference>
<dbReference type="AlphaFoldDB" id="A0A1H9UHM7"/>
<dbReference type="Pfam" id="PF20069">
    <property type="entry name" value="DUF6465"/>
    <property type="match status" value="1"/>
</dbReference>